<dbReference type="EMBL" id="JBEZUR010000044">
    <property type="protein sequence ID" value="MEU3556958.1"/>
    <property type="molecule type" value="Genomic_DNA"/>
</dbReference>
<evidence type="ECO:0000313" key="3">
    <source>
        <dbReference type="Proteomes" id="UP001550850"/>
    </source>
</evidence>
<feature type="compositionally biased region" description="Polar residues" evidence="1">
    <location>
        <begin position="9"/>
        <end position="19"/>
    </location>
</feature>
<evidence type="ECO:0000256" key="1">
    <source>
        <dbReference type="SAM" id="MobiDB-lite"/>
    </source>
</evidence>
<dbReference type="RefSeq" id="WP_174721558.1">
    <property type="nucleotide sequence ID" value="NZ_BEVZ01000002.1"/>
</dbReference>
<reference evidence="2 3" key="1">
    <citation type="submission" date="2024-06" db="EMBL/GenBank/DDBJ databases">
        <title>The Natural Products Discovery Center: Release of the First 8490 Sequenced Strains for Exploring Actinobacteria Biosynthetic Diversity.</title>
        <authorList>
            <person name="Kalkreuter E."/>
            <person name="Kautsar S.A."/>
            <person name="Yang D."/>
            <person name="Bader C.D."/>
            <person name="Teijaro C.N."/>
            <person name="Fluegel L."/>
            <person name="Davis C.M."/>
            <person name="Simpson J.R."/>
            <person name="Lauterbach L."/>
            <person name="Steele A.D."/>
            <person name="Gui C."/>
            <person name="Meng S."/>
            <person name="Li G."/>
            <person name="Viehrig K."/>
            <person name="Ye F."/>
            <person name="Su P."/>
            <person name="Kiefer A.F."/>
            <person name="Nichols A."/>
            <person name="Cepeda A.J."/>
            <person name="Yan W."/>
            <person name="Fan B."/>
            <person name="Jiang Y."/>
            <person name="Adhikari A."/>
            <person name="Zheng C.-J."/>
            <person name="Schuster L."/>
            <person name="Cowan T.M."/>
            <person name="Smanski M.J."/>
            <person name="Chevrette M.G."/>
            <person name="De Carvalho L.P.S."/>
            <person name="Shen B."/>
        </authorList>
    </citation>
    <scope>NUCLEOTIDE SEQUENCE [LARGE SCALE GENOMIC DNA]</scope>
    <source>
        <strain evidence="2 3">NPDC038104</strain>
    </source>
</reference>
<accession>A0ABV2YMK4</accession>
<gene>
    <name evidence="2" type="ORF">AB0E65_22480</name>
</gene>
<name>A0ABV2YMK4_9ACTN</name>
<keyword evidence="3" id="KW-1185">Reference proteome</keyword>
<dbReference type="Proteomes" id="UP001550850">
    <property type="component" value="Unassembled WGS sequence"/>
</dbReference>
<protein>
    <submittedName>
        <fullName evidence="2">DUF5955 family protein</fullName>
    </submittedName>
</protein>
<sequence length="120" mass="12826">MNHGVQQYGGHSQVGNQAVGQGARAEAGQVAVGAAFTGEQSARVEELLTRIELLLDQHRDELPDGSAPRVELRRLREELAESEPQPGVLRRALDRLTAFAEPVVPLATAVGELARLVQGA</sequence>
<feature type="region of interest" description="Disordered" evidence="1">
    <location>
        <begin position="1"/>
        <end position="22"/>
    </location>
</feature>
<proteinExistence type="predicted"/>
<organism evidence="2 3">
    <name type="scientific">Streptomyces fragilis</name>
    <dbReference type="NCBI Taxonomy" id="67301"/>
    <lineage>
        <taxon>Bacteria</taxon>
        <taxon>Bacillati</taxon>
        <taxon>Actinomycetota</taxon>
        <taxon>Actinomycetes</taxon>
        <taxon>Kitasatosporales</taxon>
        <taxon>Streptomycetaceae</taxon>
        <taxon>Streptomyces</taxon>
    </lineage>
</organism>
<evidence type="ECO:0000313" key="2">
    <source>
        <dbReference type="EMBL" id="MEU3556958.1"/>
    </source>
</evidence>
<comment type="caution">
    <text evidence="2">The sequence shown here is derived from an EMBL/GenBank/DDBJ whole genome shotgun (WGS) entry which is preliminary data.</text>
</comment>